<accession>A0ABN5Z1S6</accession>
<feature type="domain" description="HTH merR-type" evidence="4">
    <location>
        <begin position="34"/>
        <end position="103"/>
    </location>
</feature>
<dbReference type="InterPro" id="IPR047057">
    <property type="entry name" value="MerR_fam"/>
</dbReference>
<proteinExistence type="predicted"/>
<keyword evidence="1" id="KW-0805">Transcription regulation</keyword>
<dbReference type="EMBL" id="AP022577">
    <property type="protein sequence ID" value="BBX88025.1"/>
    <property type="molecule type" value="Genomic_DNA"/>
</dbReference>
<evidence type="ECO:0000259" key="4">
    <source>
        <dbReference type="PROSITE" id="PS50937"/>
    </source>
</evidence>
<dbReference type="Gene3D" id="1.10.1660.10">
    <property type="match status" value="1"/>
</dbReference>
<evidence type="ECO:0000256" key="2">
    <source>
        <dbReference type="ARBA" id="ARBA00023125"/>
    </source>
</evidence>
<dbReference type="SMART" id="SM00422">
    <property type="entry name" value="HTH_MERR"/>
    <property type="match status" value="1"/>
</dbReference>
<evidence type="ECO:0000256" key="3">
    <source>
        <dbReference type="ARBA" id="ARBA00023163"/>
    </source>
</evidence>
<name>A0ABN5Z1S6_9MYCO</name>
<evidence type="ECO:0000313" key="5">
    <source>
        <dbReference type="EMBL" id="BBX88025.1"/>
    </source>
</evidence>
<dbReference type="PANTHER" id="PTHR30204">
    <property type="entry name" value="REDOX-CYCLING DRUG-SENSING TRANSCRIPTIONAL ACTIVATOR SOXR"/>
    <property type="match status" value="1"/>
</dbReference>
<keyword evidence="6" id="KW-1185">Reference proteome</keyword>
<sequence>MIYLLVVLFQLDDSKSWPSGPGQVDQEEIMASDTLTAGQAASRAGITRKALRLYVAKGLVDEPPRTPAGYRLYGADDVAVLTFIRQARTLGLRLDDIAAILDIRRHGSAPCTAVRAFIDTRVDEIDAAIADLRALRRSLVNTRNAHPVDGATATVPATICPIVEHTTES</sequence>
<protein>
    <recommendedName>
        <fullName evidence="4">HTH merR-type domain-containing protein</fullName>
    </recommendedName>
</protein>
<reference evidence="5 6" key="1">
    <citation type="journal article" date="2019" name="Emerg. Microbes Infect.">
        <title>Comprehensive subspecies identification of 175 nontuberculous mycobacteria species based on 7547 genomic profiles.</title>
        <authorList>
            <person name="Matsumoto Y."/>
            <person name="Kinjo T."/>
            <person name="Motooka D."/>
            <person name="Nabeya D."/>
            <person name="Jung N."/>
            <person name="Uechi K."/>
            <person name="Horii T."/>
            <person name="Iida T."/>
            <person name="Fujita J."/>
            <person name="Nakamura S."/>
        </authorList>
    </citation>
    <scope>NUCLEOTIDE SEQUENCE [LARGE SCALE GENOMIC DNA]</scope>
    <source>
        <strain evidence="5 6">JCM 15296</strain>
    </source>
</reference>
<gene>
    <name evidence="5" type="ORF">MAUB_58980</name>
</gene>
<dbReference type="Pfam" id="PF09278">
    <property type="entry name" value="MerR-DNA-bind"/>
    <property type="match status" value="1"/>
</dbReference>
<dbReference type="SUPFAM" id="SSF46955">
    <property type="entry name" value="Putative DNA-binding domain"/>
    <property type="match status" value="1"/>
</dbReference>
<keyword evidence="2" id="KW-0238">DNA-binding</keyword>
<keyword evidence="3" id="KW-0804">Transcription</keyword>
<dbReference type="PROSITE" id="PS50937">
    <property type="entry name" value="HTH_MERR_2"/>
    <property type="match status" value="1"/>
</dbReference>
<dbReference type="PRINTS" id="PR00040">
    <property type="entry name" value="HTHMERR"/>
</dbReference>
<dbReference type="InterPro" id="IPR015358">
    <property type="entry name" value="Tscrpt_reg_MerR_DNA-bd"/>
</dbReference>
<dbReference type="InterPro" id="IPR000551">
    <property type="entry name" value="MerR-type_HTH_dom"/>
</dbReference>
<evidence type="ECO:0000256" key="1">
    <source>
        <dbReference type="ARBA" id="ARBA00023015"/>
    </source>
</evidence>
<evidence type="ECO:0000313" key="6">
    <source>
        <dbReference type="Proteomes" id="UP000465609"/>
    </source>
</evidence>
<dbReference type="PANTHER" id="PTHR30204:SF94">
    <property type="entry name" value="HEAVY METAL-DEPENDENT TRANSCRIPTIONAL REGULATOR HI_0293-RELATED"/>
    <property type="match status" value="1"/>
</dbReference>
<dbReference type="Proteomes" id="UP000465609">
    <property type="component" value="Chromosome"/>
</dbReference>
<dbReference type="InterPro" id="IPR009061">
    <property type="entry name" value="DNA-bd_dom_put_sf"/>
</dbReference>
<organism evidence="5 6">
    <name type="scientific">Mycolicibacterium aubagnense</name>
    <dbReference type="NCBI Taxonomy" id="319707"/>
    <lineage>
        <taxon>Bacteria</taxon>
        <taxon>Bacillati</taxon>
        <taxon>Actinomycetota</taxon>
        <taxon>Actinomycetes</taxon>
        <taxon>Mycobacteriales</taxon>
        <taxon>Mycobacteriaceae</taxon>
        <taxon>Mycolicibacterium</taxon>
    </lineage>
</organism>
<dbReference type="Pfam" id="PF00376">
    <property type="entry name" value="MerR"/>
    <property type="match status" value="1"/>
</dbReference>